<evidence type="ECO:0000313" key="2">
    <source>
        <dbReference type="Proteomes" id="UP000371041"/>
    </source>
</evidence>
<dbReference type="GO" id="GO:0005524">
    <property type="term" value="F:ATP binding"/>
    <property type="evidence" value="ECO:0007669"/>
    <property type="project" value="UniProtKB-KW"/>
</dbReference>
<keyword evidence="1" id="KW-0067">ATP-binding</keyword>
<dbReference type="RefSeq" id="WP_154075185.1">
    <property type="nucleotide sequence ID" value="NZ_CP045929.1"/>
</dbReference>
<protein>
    <submittedName>
        <fullName evidence="1">ATP-binding protein</fullName>
    </submittedName>
</protein>
<name>A0A5Q3Q511_9PSEU</name>
<proteinExistence type="predicted"/>
<dbReference type="EMBL" id="CP045929">
    <property type="protein sequence ID" value="QGK68576.1"/>
    <property type="molecule type" value="Genomic_DNA"/>
</dbReference>
<accession>A0A5Q3Q511</accession>
<organism evidence="1 2">
    <name type="scientific">Allosaccharopolyspora coralli</name>
    <dbReference type="NCBI Taxonomy" id="2665642"/>
    <lineage>
        <taxon>Bacteria</taxon>
        <taxon>Bacillati</taxon>
        <taxon>Actinomycetota</taxon>
        <taxon>Actinomycetes</taxon>
        <taxon>Pseudonocardiales</taxon>
        <taxon>Pseudonocardiaceae</taxon>
        <taxon>Allosaccharopolyspora</taxon>
    </lineage>
</organism>
<gene>
    <name evidence="1" type="ORF">GIY23_02525</name>
</gene>
<keyword evidence="1" id="KW-0547">Nucleotide-binding</keyword>
<reference evidence="2" key="1">
    <citation type="submission" date="2019-11" db="EMBL/GenBank/DDBJ databases">
        <title>The complete genome sequence of Saccharopolyspora sp. E2A.</title>
        <authorList>
            <person name="Zhang G."/>
        </authorList>
    </citation>
    <scope>NUCLEOTIDE SEQUENCE [LARGE SCALE GENOMIC DNA]</scope>
    <source>
        <strain evidence="2">E2A</strain>
    </source>
</reference>
<dbReference type="Proteomes" id="UP000371041">
    <property type="component" value="Chromosome"/>
</dbReference>
<dbReference type="AlphaFoldDB" id="A0A5Q3Q511"/>
<evidence type="ECO:0000313" key="1">
    <source>
        <dbReference type="EMBL" id="QGK68576.1"/>
    </source>
</evidence>
<sequence>MTDPFGTAALRSAVLQAWDASPTRFREDANAEGDLRVGGYRDRLLVELVQNAADAADGAGKPGSVWVRLVDGELRVANTGAPLTVAGVESLASLRASAKREGASVGRFGVGFSAVLGVSDDPSIVSSTGGIRFSASATREQAVQRSGVADEVARREGDVPVLRLAWPDDGQPPEGYDSEVRLPLRPGVDATELLAACAEQAADLLLALPSVGEIRVDDQVWRRHDRDGDAVDVDGPDGTRRWVVHRASGNLPESTMAGLAVEEQRHSRWWVCWAVQLDEDGAPVDASGDVLHAPTPTDERVSLPARLLAGVPLEPDRRRVANSRASEAVLVFAAECYPELVSKMDPERRASLVPTPDFPLSDVDEKLRQVVTDRLRVSAWLPSAAGRAVAPHAARVLDFPSAELVKLLTDLVPGLVIAELSEPRFRQRLAALEVTRLGPAEIVEAVTGVQRPASWWYRLYAAVAPIEESDPRARDDFAALPVPLADGRTVTGPRDVLLGADGDDPGALLSTLDISGLRIAAAEASHPLLEKLGAHRAGPGELLDAPPLADAVRRSVADARAGADTGPLVEAVLRLASGVASRDWLGALALPDSEGDHRRADESLLPDAALRTVLDPEFLGGDGPLSVLDAEFAARWPRELLTSVGVLDGFAVHVEESPVEAPEEFADGEQWWHEQETCEQWPPSRISGVRDLDLVAADAWPEALRLLVSEPDTLRALREPGGHASWWIARFATLAGRPPRFWRLEEADELSGLYDPVPDVGLDVEPLRLAGVRQELRVADTDDAADLLARLAERERAVRAGTAVRAHRALADAVACDVVDTDDLEPPRAVRSLSGAVVDAHRAVVLDEPWLLGVLDAPLVVAGGSPDQLDAEALAELLDLPLASEDPAARIEDAGTVQQWRDAARVPAACELLGVPVPAGTVAVHETLTVRVADGERRVHWWVDTDGAVHADHTPDGLGRALAWATGHWPDRFALTALLADPEATTLLR</sequence>
<dbReference type="SUPFAM" id="SSF55874">
    <property type="entry name" value="ATPase domain of HSP90 chaperone/DNA topoisomerase II/histidine kinase"/>
    <property type="match status" value="1"/>
</dbReference>
<dbReference type="InterPro" id="IPR036890">
    <property type="entry name" value="HATPase_C_sf"/>
</dbReference>
<keyword evidence="2" id="KW-1185">Reference proteome</keyword>
<dbReference type="KEGG" id="sace:GIY23_02525"/>
<dbReference type="NCBIfam" id="NF047352">
    <property type="entry name" value="P_loop_sacsin"/>
    <property type="match status" value="1"/>
</dbReference>